<dbReference type="Proteomes" id="UP001165381">
    <property type="component" value="Unassembled WGS sequence"/>
</dbReference>
<keyword evidence="4 6" id="KW-1133">Transmembrane helix</keyword>
<evidence type="ECO:0000256" key="4">
    <source>
        <dbReference type="ARBA" id="ARBA00022989"/>
    </source>
</evidence>
<reference evidence="8" key="1">
    <citation type="submission" date="2022-05" db="EMBL/GenBank/DDBJ databases">
        <authorList>
            <person name="Park J.-S."/>
        </authorList>
    </citation>
    <scope>NUCLEOTIDE SEQUENCE</scope>
    <source>
        <strain evidence="8">2012CJ34-3</strain>
    </source>
</reference>
<proteinExistence type="predicted"/>
<comment type="caution">
    <text evidence="8">The sequence shown here is derived from an EMBL/GenBank/DDBJ whole genome shotgun (WGS) entry which is preliminary data.</text>
</comment>
<dbReference type="InterPro" id="IPR010432">
    <property type="entry name" value="RDD"/>
</dbReference>
<evidence type="ECO:0000313" key="9">
    <source>
        <dbReference type="Proteomes" id="UP001165381"/>
    </source>
</evidence>
<feature type="transmembrane region" description="Helical" evidence="6">
    <location>
        <begin position="56"/>
        <end position="79"/>
    </location>
</feature>
<organism evidence="8 9">
    <name type="scientific">Jejuia spongiicola</name>
    <dbReference type="NCBI Taxonomy" id="2942207"/>
    <lineage>
        <taxon>Bacteria</taxon>
        <taxon>Pseudomonadati</taxon>
        <taxon>Bacteroidota</taxon>
        <taxon>Flavobacteriia</taxon>
        <taxon>Flavobacteriales</taxon>
        <taxon>Flavobacteriaceae</taxon>
        <taxon>Jejuia</taxon>
    </lineage>
</organism>
<feature type="transmembrane region" description="Helical" evidence="6">
    <location>
        <begin position="20"/>
        <end position="44"/>
    </location>
</feature>
<evidence type="ECO:0000256" key="3">
    <source>
        <dbReference type="ARBA" id="ARBA00022692"/>
    </source>
</evidence>
<evidence type="ECO:0000313" key="8">
    <source>
        <dbReference type="EMBL" id="MCL6296228.1"/>
    </source>
</evidence>
<dbReference type="PANTHER" id="PTHR36115">
    <property type="entry name" value="PROLINE-RICH ANTIGEN HOMOLOG-RELATED"/>
    <property type="match status" value="1"/>
</dbReference>
<dbReference type="RefSeq" id="WP_249973703.1">
    <property type="nucleotide sequence ID" value="NZ_JAMFLZ010000007.1"/>
</dbReference>
<gene>
    <name evidence="8" type="ORF">M3P09_14545</name>
</gene>
<keyword evidence="5 6" id="KW-0472">Membrane</keyword>
<evidence type="ECO:0000256" key="6">
    <source>
        <dbReference type="SAM" id="Phobius"/>
    </source>
</evidence>
<evidence type="ECO:0000256" key="5">
    <source>
        <dbReference type="ARBA" id="ARBA00023136"/>
    </source>
</evidence>
<dbReference type="EMBL" id="JAMFLZ010000007">
    <property type="protein sequence ID" value="MCL6296228.1"/>
    <property type="molecule type" value="Genomic_DNA"/>
</dbReference>
<evidence type="ECO:0000256" key="1">
    <source>
        <dbReference type="ARBA" id="ARBA00004651"/>
    </source>
</evidence>
<protein>
    <submittedName>
        <fullName evidence="8">RDD family protein</fullName>
    </submittedName>
</protein>
<sequence length="167" mass="19004">MNNPDFRITEDLLASKNSRFVNHLIDLAPQYAISYGLAYLFFYIGEFTGYYGLNDFLNGLSTFEDLLYTYSLMIAYFFLMESLTSKTLGKYVTKTMVVLPNGQKPSHLDILKRSFCRMIPFDGLSFLGTNGKGWHDSISGTFVVDTAKFEARKTSYSELDQIGVLQE</sequence>
<dbReference type="Pfam" id="PF06271">
    <property type="entry name" value="RDD"/>
    <property type="match status" value="1"/>
</dbReference>
<name>A0ABT0QID7_9FLAO</name>
<feature type="domain" description="RDD" evidence="7">
    <location>
        <begin position="17"/>
        <end position="126"/>
    </location>
</feature>
<comment type="subcellular location">
    <subcellularLocation>
        <location evidence="1">Cell membrane</location>
        <topology evidence="1">Multi-pass membrane protein</topology>
    </subcellularLocation>
</comment>
<evidence type="ECO:0000256" key="2">
    <source>
        <dbReference type="ARBA" id="ARBA00022475"/>
    </source>
</evidence>
<dbReference type="PANTHER" id="PTHR36115:SF4">
    <property type="entry name" value="MEMBRANE PROTEIN"/>
    <property type="match status" value="1"/>
</dbReference>
<keyword evidence="2" id="KW-1003">Cell membrane</keyword>
<accession>A0ABT0QID7</accession>
<keyword evidence="3 6" id="KW-0812">Transmembrane</keyword>
<dbReference type="InterPro" id="IPR051791">
    <property type="entry name" value="Pra-immunoreactive"/>
</dbReference>
<keyword evidence="9" id="KW-1185">Reference proteome</keyword>
<evidence type="ECO:0000259" key="7">
    <source>
        <dbReference type="Pfam" id="PF06271"/>
    </source>
</evidence>